<accession>A0A0F9FR64</accession>
<organism evidence="1">
    <name type="scientific">marine sediment metagenome</name>
    <dbReference type="NCBI Taxonomy" id="412755"/>
    <lineage>
        <taxon>unclassified sequences</taxon>
        <taxon>metagenomes</taxon>
        <taxon>ecological metagenomes</taxon>
    </lineage>
</organism>
<dbReference type="EMBL" id="LAZR01020492">
    <property type="protein sequence ID" value="KKL88688.1"/>
    <property type="molecule type" value="Genomic_DNA"/>
</dbReference>
<comment type="caution">
    <text evidence="1">The sequence shown here is derived from an EMBL/GenBank/DDBJ whole genome shotgun (WGS) entry which is preliminary data.</text>
</comment>
<name>A0A0F9FR64_9ZZZZ</name>
<dbReference type="AlphaFoldDB" id="A0A0F9FR64"/>
<evidence type="ECO:0000313" key="1">
    <source>
        <dbReference type="EMBL" id="KKL88688.1"/>
    </source>
</evidence>
<sequence length="82" mass="9905">MDYRAMFTDKKQKYMYELRIDDKIIDKIKTDDFEVWYDKIPEKVYEINTFRKIGIIIKITQYGHFKNGLIPEPSALGIESFF</sequence>
<gene>
    <name evidence="1" type="ORF">LCGC14_1922230</name>
</gene>
<proteinExistence type="predicted"/>
<reference evidence="1" key="1">
    <citation type="journal article" date="2015" name="Nature">
        <title>Complex archaea that bridge the gap between prokaryotes and eukaryotes.</title>
        <authorList>
            <person name="Spang A."/>
            <person name="Saw J.H."/>
            <person name="Jorgensen S.L."/>
            <person name="Zaremba-Niedzwiedzka K."/>
            <person name="Martijn J."/>
            <person name="Lind A.E."/>
            <person name="van Eijk R."/>
            <person name="Schleper C."/>
            <person name="Guy L."/>
            <person name="Ettema T.J."/>
        </authorList>
    </citation>
    <scope>NUCLEOTIDE SEQUENCE</scope>
</reference>
<protein>
    <submittedName>
        <fullName evidence="1">Uncharacterized protein</fullName>
    </submittedName>
</protein>